<dbReference type="Proteomes" id="UP000024635">
    <property type="component" value="Unassembled WGS sequence"/>
</dbReference>
<evidence type="ECO:0000256" key="13">
    <source>
        <dbReference type="PIRSR" id="PIRSR605027-4"/>
    </source>
</evidence>
<evidence type="ECO:0000313" key="15">
    <source>
        <dbReference type="EMBL" id="EYB91911.1"/>
    </source>
</evidence>
<feature type="site" description="Interaction with galactose moiety of substrate glycoprotein" evidence="13">
    <location>
        <position position="202"/>
    </location>
</feature>
<dbReference type="Pfam" id="PF03360">
    <property type="entry name" value="Glyco_transf_43"/>
    <property type="match status" value="1"/>
</dbReference>
<proteinExistence type="inferred from homology"/>
<evidence type="ECO:0000256" key="6">
    <source>
        <dbReference type="ARBA" id="ARBA00022968"/>
    </source>
</evidence>
<dbReference type="OrthoDB" id="675023at2759"/>
<dbReference type="SUPFAM" id="SSF53448">
    <property type="entry name" value="Nucleotide-diphospho-sugar transferases"/>
    <property type="match status" value="1"/>
</dbReference>
<accession>A0A016SNF8</accession>
<dbReference type="AlphaFoldDB" id="A0A016SNF8"/>
<dbReference type="FunFam" id="3.90.550.10:FF:000147">
    <property type="entry name" value="Galactosylgalactosylxylosylprotein 3-beta-glucuronosyltransferase"/>
    <property type="match status" value="1"/>
</dbReference>
<name>A0A016SNF8_9BILA</name>
<dbReference type="GO" id="GO:0015018">
    <property type="term" value="F:galactosylgalactosylxylosylprotein 3-beta-glucuronosyltransferase activity"/>
    <property type="evidence" value="ECO:0007669"/>
    <property type="project" value="UniProtKB-UniRule"/>
</dbReference>
<dbReference type="EC" id="2.4.1.135" evidence="3 14"/>
<keyword evidence="9" id="KW-0325">Glycoprotein</keyword>
<dbReference type="Gene3D" id="3.90.550.10">
    <property type="entry name" value="Spore Coat Polysaccharide Biosynthesis Protein SpsA, Chain A"/>
    <property type="match status" value="1"/>
</dbReference>
<feature type="transmembrane region" description="Helical" evidence="14">
    <location>
        <begin position="6"/>
        <end position="25"/>
    </location>
</feature>
<comment type="pathway">
    <text evidence="14">Protein modification; protein glycosylation.</text>
</comment>
<comment type="catalytic activity">
    <reaction evidence="10 14">
        <text>3-O-(beta-D-galactosyl-(1-&gt;3)-beta-D-galactosyl-(1-&gt;4)-beta-D-xylosyl)-L-seryl-[protein] + UDP-alpha-D-glucuronate = 3-O-(beta-D-GlcA-(1-&gt;3)-beta-D-Gal-(1-&gt;3)-beta-D-Gal-(1-&gt;4)-beta-D-Xyl)-L-seryl-[protein] + UDP + H(+)</text>
        <dbReference type="Rhea" id="RHEA:24168"/>
        <dbReference type="Rhea" id="RHEA-COMP:12571"/>
        <dbReference type="Rhea" id="RHEA-COMP:12573"/>
        <dbReference type="ChEBI" id="CHEBI:15378"/>
        <dbReference type="ChEBI" id="CHEBI:58052"/>
        <dbReference type="ChEBI" id="CHEBI:58223"/>
        <dbReference type="ChEBI" id="CHEBI:132090"/>
        <dbReference type="ChEBI" id="CHEBI:132093"/>
        <dbReference type="EC" id="2.4.1.135"/>
    </reaction>
</comment>
<evidence type="ECO:0000256" key="7">
    <source>
        <dbReference type="ARBA" id="ARBA00022989"/>
    </source>
</evidence>
<evidence type="ECO:0000256" key="4">
    <source>
        <dbReference type="ARBA" id="ARBA00022679"/>
    </source>
</evidence>
<gene>
    <name evidence="15" type="primary">Acey_s0200.g1683</name>
    <name evidence="15" type="ORF">Y032_0200g1683</name>
</gene>
<keyword evidence="8 14" id="KW-0472">Membrane</keyword>
<keyword evidence="5 14" id="KW-0812">Transmembrane</keyword>
<evidence type="ECO:0000256" key="12">
    <source>
        <dbReference type="PIRSR" id="PIRSR605027-3"/>
    </source>
</evidence>
<dbReference type="InterPro" id="IPR029044">
    <property type="entry name" value="Nucleotide-diphossugar_trans"/>
</dbReference>
<keyword evidence="4 14" id="KW-0808">Transferase</keyword>
<dbReference type="GO" id="GO:0005975">
    <property type="term" value="P:carbohydrate metabolic process"/>
    <property type="evidence" value="ECO:0007669"/>
    <property type="project" value="TreeGrafter"/>
</dbReference>
<comment type="caution">
    <text evidence="15">The sequence shown here is derived from an EMBL/GenBank/DDBJ whole genome shotgun (WGS) entry which is preliminary data.</text>
</comment>
<sequence>MYCYAVSGYVGIYVLVLILIFFAIIEFQPLFQKDSLSSVDKFGILSRFSLLSEKRPRSQGKSPVPLIIAITPTYQRPTRFADITRMANTLRLVPHLHWILVEDANETVPYVRKILERSTIPFTYLAAGTEKGYPRRGWFQRTVALRYLRKKSISLMKNYKSGVVYFADDDNSYDIRLFTDYIRHVKRLGLWAVGLSGRRPVEYPVVSNGSVIRFEAWLPSRLFATDMAGFAVNLNILLNSTVEFGKGCKKGFNSPETCFLSDLGFERKDIEPFGWDSEEEEKEVLVWHTKTVSMKFNRTSKPLPYAFE</sequence>
<organism evidence="15 16">
    <name type="scientific">Ancylostoma ceylanicum</name>
    <dbReference type="NCBI Taxonomy" id="53326"/>
    <lineage>
        <taxon>Eukaryota</taxon>
        <taxon>Metazoa</taxon>
        <taxon>Ecdysozoa</taxon>
        <taxon>Nematoda</taxon>
        <taxon>Chromadorea</taxon>
        <taxon>Rhabditida</taxon>
        <taxon>Rhabditina</taxon>
        <taxon>Rhabditomorpha</taxon>
        <taxon>Strongyloidea</taxon>
        <taxon>Ancylostomatidae</taxon>
        <taxon>Ancylostomatinae</taxon>
        <taxon>Ancylostoma</taxon>
    </lineage>
</organism>
<dbReference type="STRING" id="53326.A0A016SNF8"/>
<keyword evidence="6 14" id="KW-0735">Signal-anchor</keyword>
<dbReference type="EMBL" id="JARK01001536">
    <property type="protein sequence ID" value="EYB91911.1"/>
    <property type="molecule type" value="Genomic_DNA"/>
</dbReference>
<evidence type="ECO:0000256" key="10">
    <source>
        <dbReference type="ARBA" id="ARBA00047979"/>
    </source>
</evidence>
<evidence type="ECO:0000256" key="1">
    <source>
        <dbReference type="ARBA" id="ARBA00004606"/>
    </source>
</evidence>
<keyword evidence="14" id="KW-0333">Golgi apparatus</keyword>
<evidence type="ECO:0000313" key="16">
    <source>
        <dbReference type="Proteomes" id="UP000024635"/>
    </source>
</evidence>
<protein>
    <recommendedName>
        <fullName evidence="3 14">Galactosylgalactosylxylosylprotein 3-beta-glucuronosyltransferase</fullName>
        <ecNumber evidence="3 14">2.4.1.135</ecNumber>
    </recommendedName>
</protein>
<dbReference type="InterPro" id="IPR005027">
    <property type="entry name" value="Glyco_trans_43"/>
</dbReference>
<dbReference type="PANTHER" id="PTHR10896:SF30">
    <property type="entry name" value="GALACTOSYLGALACTOSYLXYLOSYLPROTEIN 3-BETA-GLUCURONOSYLTRANSFERASE"/>
    <property type="match status" value="1"/>
</dbReference>
<evidence type="ECO:0000256" key="11">
    <source>
        <dbReference type="PIRSR" id="PIRSR605027-1"/>
    </source>
</evidence>
<comment type="similarity">
    <text evidence="2 14">Belongs to the glycosyltransferase 43 family.</text>
</comment>
<evidence type="ECO:0000256" key="9">
    <source>
        <dbReference type="ARBA" id="ARBA00023180"/>
    </source>
</evidence>
<evidence type="ECO:0000256" key="5">
    <source>
        <dbReference type="ARBA" id="ARBA00022692"/>
    </source>
</evidence>
<dbReference type="PANTHER" id="PTHR10896">
    <property type="entry name" value="GALACTOSYLGALACTOSYLXYLOSYLPROTEIN 3-BETA-GLUCURONOSYLTRANSFERASE BETA-1,3-GLUCURONYLTRANSFERASE"/>
    <property type="match status" value="1"/>
</dbReference>
<dbReference type="GO" id="GO:0050650">
    <property type="term" value="P:chondroitin sulfate proteoglycan biosynthetic process"/>
    <property type="evidence" value="ECO:0007669"/>
    <property type="project" value="TreeGrafter"/>
</dbReference>
<keyword evidence="12 14" id="KW-0479">Metal-binding</keyword>
<reference evidence="16" key="1">
    <citation type="journal article" date="2015" name="Nat. Genet.">
        <title>The genome and transcriptome of the zoonotic hookworm Ancylostoma ceylanicum identify infection-specific gene families.</title>
        <authorList>
            <person name="Schwarz E.M."/>
            <person name="Hu Y."/>
            <person name="Antoshechkin I."/>
            <person name="Miller M.M."/>
            <person name="Sternberg P.W."/>
            <person name="Aroian R.V."/>
        </authorList>
    </citation>
    <scope>NUCLEOTIDE SEQUENCE</scope>
    <source>
        <strain evidence="16">HY135</strain>
    </source>
</reference>
<evidence type="ECO:0000256" key="8">
    <source>
        <dbReference type="ARBA" id="ARBA00023136"/>
    </source>
</evidence>
<dbReference type="GO" id="GO:0000139">
    <property type="term" value="C:Golgi membrane"/>
    <property type="evidence" value="ECO:0007669"/>
    <property type="project" value="UniProtKB-SubCell"/>
</dbReference>
<keyword evidence="12 14" id="KW-0464">Manganese</keyword>
<dbReference type="CDD" id="cd00218">
    <property type="entry name" value="GlcAT-I"/>
    <property type="match status" value="1"/>
</dbReference>
<feature type="binding site" evidence="12">
    <location>
        <position position="170"/>
    </location>
    <ligand>
        <name>Mn(2+)</name>
        <dbReference type="ChEBI" id="CHEBI:29035"/>
    </ligand>
</feature>
<evidence type="ECO:0000256" key="3">
    <source>
        <dbReference type="ARBA" id="ARBA00012641"/>
    </source>
</evidence>
<dbReference type="GO" id="GO:0046872">
    <property type="term" value="F:metal ion binding"/>
    <property type="evidence" value="ECO:0007669"/>
    <property type="project" value="UniProtKB-KW"/>
</dbReference>
<evidence type="ECO:0000256" key="14">
    <source>
        <dbReference type="RuleBase" id="RU363127"/>
    </source>
</evidence>
<comment type="cofactor">
    <cofactor evidence="12 14">
        <name>Mn(2+)</name>
        <dbReference type="ChEBI" id="CHEBI:29035"/>
    </cofactor>
</comment>
<evidence type="ECO:0000256" key="2">
    <source>
        <dbReference type="ARBA" id="ARBA00007706"/>
    </source>
</evidence>
<feature type="active site" description="Proton donor/acceptor" evidence="11">
    <location>
        <position position="256"/>
    </location>
</feature>
<keyword evidence="7 14" id="KW-1133">Transmembrane helix</keyword>
<dbReference type="UniPathway" id="UPA00378"/>
<comment type="subcellular location">
    <subcellularLocation>
        <location evidence="14">Golgi apparatus membrane</location>
        <topology evidence="14">Single-pass type II membrane protein</topology>
    </subcellularLocation>
    <subcellularLocation>
        <location evidence="1">Membrane</location>
        <topology evidence="1">Single-pass type II membrane protein</topology>
    </subcellularLocation>
</comment>
<keyword evidence="16" id="KW-1185">Reference proteome</keyword>